<dbReference type="Proteomes" id="UP000678499">
    <property type="component" value="Unassembled WGS sequence"/>
</dbReference>
<dbReference type="OrthoDB" id="10268090at2759"/>
<feature type="transmembrane region" description="Helical" evidence="2">
    <location>
        <begin position="270"/>
        <end position="292"/>
    </location>
</feature>
<dbReference type="EMBL" id="CAJPEX010000274">
    <property type="protein sequence ID" value="CAG0914766.1"/>
    <property type="molecule type" value="Genomic_DNA"/>
</dbReference>
<dbReference type="InterPro" id="IPR051276">
    <property type="entry name" value="Saccharopine_DH-like_oxidrdct"/>
</dbReference>
<sequence>MKAYDLVVFGASGFTGHYVVREILSIKKDDRYSGLKWAVAGRNENKVKETLASVSVATGEDLSNVPILIADVKDPASLEKMAEQAEVVVNVVGPYRFFGEPVVKACVEKGASHVDISGEPQFLERMQLDYHKKAVEKQVYVVGACGFDSIPAEMGIIHMRDNFGGDLNAVEQYMQFIHGPEGYVVNSGTWKSAVYGFAHASEVHEIRRKLFPNKLPTPSHKLKLKSIPHKDPVRGKWSISFPGSDRTVIMRSQRHFYETYGDKPVQIGSYFSFTSLMAFLGTMMVGAVFGILAKIPFTRDFLANHPKLFSFGVFSDEGPTKAQIDGARFSEILIGSGWDEKVAKDDVHQGAPTKKKVAGPDPGYVGTSICLIQSALAILKEKDKMPSQGGVYPPGAAFEKTSIIEGLQKRGVTFKFM</sequence>
<dbReference type="InterPro" id="IPR005097">
    <property type="entry name" value="Sacchrp_dh_NADP-bd"/>
</dbReference>
<dbReference type="PANTHER" id="PTHR12286">
    <property type="entry name" value="SACCHAROPINE DEHYDROGENASE-LIKE OXIDOREDUCTASE"/>
    <property type="match status" value="1"/>
</dbReference>
<keyword evidence="5" id="KW-1185">Reference proteome</keyword>
<evidence type="ECO:0000313" key="5">
    <source>
        <dbReference type="Proteomes" id="UP000678499"/>
    </source>
</evidence>
<dbReference type="GO" id="GO:0005739">
    <property type="term" value="C:mitochondrion"/>
    <property type="evidence" value="ECO:0007669"/>
    <property type="project" value="TreeGrafter"/>
</dbReference>
<gene>
    <name evidence="4" type="ORF">NMOB1V02_LOCUS2442</name>
</gene>
<evidence type="ECO:0000256" key="2">
    <source>
        <dbReference type="SAM" id="Phobius"/>
    </source>
</evidence>
<evidence type="ECO:0000259" key="3">
    <source>
        <dbReference type="Pfam" id="PF03435"/>
    </source>
</evidence>
<dbReference type="FunFam" id="3.40.50.720:FF:000178">
    <property type="entry name" value="Saccharopine dehydrogenase-like oxidoreductase"/>
    <property type="match status" value="1"/>
</dbReference>
<dbReference type="GO" id="GO:0005886">
    <property type="term" value="C:plasma membrane"/>
    <property type="evidence" value="ECO:0007669"/>
    <property type="project" value="TreeGrafter"/>
</dbReference>
<feature type="domain" description="Saccharopine dehydrogenase NADP binding" evidence="3">
    <location>
        <begin position="7"/>
        <end position="142"/>
    </location>
</feature>
<dbReference type="AlphaFoldDB" id="A0A7R9GB69"/>
<dbReference type="Pfam" id="PF03435">
    <property type="entry name" value="Sacchrp_dh_NADP"/>
    <property type="match status" value="1"/>
</dbReference>
<keyword evidence="2" id="KW-1133">Transmembrane helix</keyword>
<dbReference type="GO" id="GO:0009247">
    <property type="term" value="P:glycolipid biosynthetic process"/>
    <property type="evidence" value="ECO:0007669"/>
    <property type="project" value="TreeGrafter"/>
</dbReference>
<keyword evidence="2" id="KW-0812">Transmembrane</keyword>
<organism evidence="4">
    <name type="scientific">Notodromas monacha</name>
    <dbReference type="NCBI Taxonomy" id="399045"/>
    <lineage>
        <taxon>Eukaryota</taxon>
        <taxon>Metazoa</taxon>
        <taxon>Ecdysozoa</taxon>
        <taxon>Arthropoda</taxon>
        <taxon>Crustacea</taxon>
        <taxon>Oligostraca</taxon>
        <taxon>Ostracoda</taxon>
        <taxon>Podocopa</taxon>
        <taxon>Podocopida</taxon>
        <taxon>Cypridocopina</taxon>
        <taxon>Cypridoidea</taxon>
        <taxon>Cyprididae</taxon>
        <taxon>Notodromas</taxon>
    </lineage>
</organism>
<keyword evidence="2" id="KW-0472">Membrane</keyword>
<comment type="similarity">
    <text evidence="1">Belongs to the saccharopine dehydrogenase family.</text>
</comment>
<dbReference type="EMBL" id="OA882311">
    <property type="protein sequence ID" value="CAD7274614.1"/>
    <property type="molecule type" value="Genomic_DNA"/>
</dbReference>
<accession>A0A7R9GB69</accession>
<evidence type="ECO:0000256" key="1">
    <source>
        <dbReference type="ARBA" id="ARBA00038048"/>
    </source>
</evidence>
<dbReference type="PANTHER" id="PTHR12286:SF5">
    <property type="entry name" value="SACCHAROPINE DEHYDROGENASE-LIKE OXIDOREDUCTASE"/>
    <property type="match status" value="1"/>
</dbReference>
<name>A0A7R9GB69_9CRUS</name>
<evidence type="ECO:0000313" key="4">
    <source>
        <dbReference type="EMBL" id="CAD7274614.1"/>
    </source>
</evidence>
<dbReference type="InterPro" id="IPR036291">
    <property type="entry name" value="NAD(P)-bd_dom_sf"/>
</dbReference>
<dbReference type="Gene3D" id="3.40.50.720">
    <property type="entry name" value="NAD(P)-binding Rossmann-like Domain"/>
    <property type="match status" value="1"/>
</dbReference>
<proteinExistence type="inferred from homology"/>
<reference evidence="4" key="1">
    <citation type="submission" date="2020-11" db="EMBL/GenBank/DDBJ databases">
        <authorList>
            <person name="Tran Van P."/>
        </authorList>
    </citation>
    <scope>NUCLEOTIDE SEQUENCE</scope>
</reference>
<protein>
    <recommendedName>
        <fullName evidence="3">Saccharopine dehydrogenase NADP binding domain-containing protein</fullName>
    </recommendedName>
</protein>
<dbReference type="GO" id="GO:0005811">
    <property type="term" value="C:lipid droplet"/>
    <property type="evidence" value="ECO:0007669"/>
    <property type="project" value="TreeGrafter"/>
</dbReference>
<dbReference type="SUPFAM" id="SSF51735">
    <property type="entry name" value="NAD(P)-binding Rossmann-fold domains"/>
    <property type="match status" value="1"/>
</dbReference>